<dbReference type="PANTHER" id="PTHR30154">
    <property type="entry name" value="LEUCINE-RESPONSIVE REGULATORY PROTEIN"/>
    <property type="match status" value="1"/>
</dbReference>
<evidence type="ECO:0000256" key="2">
    <source>
        <dbReference type="ARBA" id="ARBA00023125"/>
    </source>
</evidence>
<dbReference type="SUPFAM" id="SSF46785">
    <property type="entry name" value="Winged helix' DNA-binding domain"/>
    <property type="match status" value="1"/>
</dbReference>
<dbReference type="PROSITE" id="PS00519">
    <property type="entry name" value="HTH_ASNC_1"/>
    <property type="match status" value="1"/>
</dbReference>
<dbReference type="GO" id="GO:0005829">
    <property type="term" value="C:cytosol"/>
    <property type="evidence" value="ECO:0007669"/>
    <property type="project" value="TreeGrafter"/>
</dbReference>
<dbReference type="PRINTS" id="PR00033">
    <property type="entry name" value="HTHASNC"/>
</dbReference>
<dbReference type="PROSITE" id="PS50956">
    <property type="entry name" value="HTH_ASNC_2"/>
    <property type="match status" value="1"/>
</dbReference>
<dbReference type="Pfam" id="PF13404">
    <property type="entry name" value="HTH_AsnC-type"/>
    <property type="match status" value="1"/>
</dbReference>
<dbReference type="Gene3D" id="1.10.10.10">
    <property type="entry name" value="Winged helix-like DNA-binding domain superfamily/Winged helix DNA-binding domain"/>
    <property type="match status" value="1"/>
</dbReference>
<evidence type="ECO:0000256" key="1">
    <source>
        <dbReference type="ARBA" id="ARBA00023015"/>
    </source>
</evidence>
<dbReference type="GO" id="GO:0043565">
    <property type="term" value="F:sequence-specific DNA binding"/>
    <property type="evidence" value="ECO:0007669"/>
    <property type="project" value="InterPro"/>
</dbReference>
<dbReference type="PANTHER" id="PTHR30154:SF45">
    <property type="entry name" value="TRANSCRIPTIONAL REGULATORY PROTEIN (PROBABLY ASNC-FAMILY)-RELATED"/>
    <property type="match status" value="1"/>
</dbReference>
<dbReference type="InterPro" id="IPR000485">
    <property type="entry name" value="AsnC-type_HTH_dom"/>
</dbReference>
<keyword evidence="2" id="KW-0238">DNA-binding</keyword>
<accession>A0A1Y2MV85</accession>
<dbReference type="SUPFAM" id="SSF54909">
    <property type="entry name" value="Dimeric alpha+beta barrel"/>
    <property type="match status" value="1"/>
</dbReference>
<evidence type="ECO:0000259" key="4">
    <source>
        <dbReference type="PROSITE" id="PS50956"/>
    </source>
</evidence>
<keyword evidence="1" id="KW-0805">Transcription regulation</keyword>
<gene>
    <name evidence="5" type="primary">asnC_2</name>
    <name evidence="5" type="ORF">BG845_04074</name>
</gene>
<dbReference type="InterPro" id="IPR019885">
    <property type="entry name" value="Tscrpt_reg_HTH_AsnC-type_CS"/>
</dbReference>
<dbReference type="InterPro" id="IPR019887">
    <property type="entry name" value="Tscrpt_reg_AsnC/Lrp_C"/>
</dbReference>
<keyword evidence="3" id="KW-0804">Transcription</keyword>
<dbReference type="InterPro" id="IPR036388">
    <property type="entry name" value="WH-like_DNA-bd_sf"/>
</dbReference>
<dbReference type="GO" id="GO:0043200">
    <property type="term" value="P:response to amino acid"/>
    <property type="evidence" value="ECO:0007669"/>
    <property type="project" value="TreeGrafter"/>
</dbReference>
<evidence type="ECO:0000313" key="5">
    <source>
        <dbReference type="EMBL" id="OSY38558.1"/>
    </source>
</evidence>
<dbReference type="RefSeq" id="WP_085914261.1">
    <property type="nucleotide sequence ID" value="NZ_AP018920.1"/>
</dbReference>
<dbReference type="InterPro" id="IPR011008">
    <property type="entry name" value="Dimeric_a/b-barrel"/>
</dbReference>
<feature type="domain" description="HTH asnC-type" evidence="4">
    <location>
        <begin position="4"/>
        <end position="65"/>
    </location>
</feature>
<name>A0A1Y2MV85_PSEAH</name>
<reference evidence="5 6" key="1">
    <citation type="submission" date="2016-09" db="EMBL/GenBank/DDBJ databases">
        <title>Pseudonocardia autotrophica DSM535, a candidate organism with high potential of specific P450 cytochromes.</title>
        <authorList>
            <person name="Grumaz C."/>
            <person name="Vainshtein Y."/>
            <person name="Kirstahler P."/>
            <person name="Sohn K."/>
        </authorList>
    </citation>
    <scope>NUCLEOTIDE SEQUENCE [LARGE SCALE GENOMIC DNA]</scope>
    <source>
        <strain evidence="5 6">DSM 535</strain>
    </source>
</reference>
<dbReference type="STRING" id="2074.BG845_04074"/>
<dbReference type="SMART" id="SM00344">
    <property type="entry name" value="HTH_ASNC"/>
    <property type="match status" value="1"/>
</dbReference>
<dbReference type="InterPro" id="IPR036390">
    <property type="entry name" value="WH_DNA-bd_sf"/>
</dbReference>
<proteinExistence type="predicted"/>
<dbReference type="Gene3D" id="3.30.70.920">
    <property type="match status" value="1"/>
</dbReference>
<sequence>MQELDDIDHTLLRLLHEDGRRTFADMAATVGLSTAAVKRRVDRMRESGVITGFTVQVDHKKLGWAVEAFSEIRYAGTASISDIVDSAARQPEVQAVYTLAGDLDALVQVRVRDLAHLQEVIDRIRRSGTVTGTRTLMVLGRWTRG</sequence>
<dbReference type="InterPro" id="IPR019888">
    <property type="entry name" value="Tscrpt_reg_AsnC-like"/>
</dbReference>
<dbReference type="AlphaFoldDB" id="A0A1Y2MV85"/>
<protein>
    <submittedName>
        <fullName evidence="5">Regulatory protein AsnC</fullName>
    </submittedName>
</protein>
<evidence type="ECO:0000256" key="3">
    <source>
        <dbReference type="ARBA" id="ARBA00023163"/>
    </source>
</evidence>
<organism evidence="5 6">
    <name type="scientific">Pseudonocardia autotrophica</name>
    <name type="common">Amycolata autotrophica</name>
    <name type="synonym">Nocardia autotrophica</name>
    <dbReference type="NCBI Taxonomy" id="2074"/>
    <lineage>
        <taxon>Bacteria</taxon>
        <taxon>Bacillati</taxon>
        <taxon>Actinomycetota</taxon>
        <taxon>Actinomycetes</taxon>
        <taxon>Pseudonocardiales</taxon>
        <taxon>Pseudonocardiaceae</taxon>
        <taxon>Pseudonocardia</taxon>
    </lineage>
</organism>
<dbReference type="EMBL" id="MIGB01000022">
    <property type="protein sequence ID" value="OSY38558.1"/>
    <property type="molecule type" value="Genomic_DNA"/>
</dbReference>
<dbReference type="OrthoDB" id="4379331at2"/>
<dbReference type="Proteomes" id="UP000194360">
    <property type="component" value="Unassembled WGS sequence"/>
</dbReference>
<comment type="caution">
    <text evidence="5">The sequence shown here is derived from an EMBL/GenBank/DDBJ whole genome shotgun (WGS) entry which is preliminary data.</text>
</comment>
<keyword evidence="6" id="KW-1185">Reference proteome</keyword>
<dbReference type="Pfam" id="PF01037">
    <property type="entry name" value="AsnC_trans_reg"/>
    <property type="match status" value="1"/>
</dbReference>
<evidence type="ECO:0000313" key="6">
    <source>
        <dbReference type="Proteomes" id="UP000194360"/>
    </source>
</evidence>